<reference evidence="11 12" key="1">
    <citation type="submission" date="2018-08" db="EMBL/GenBank/DDBJ databases">
        <title>Aphanomyces genome sequencing and annotation.</title>
        <authorList>
            <person name="Minardi D."/>
            <person name="Oidtmann B."/>
            <person name="Van Der Giezen M."/>
            <person name="Studholme D.J."/>
        </authorList>
    </citation>
    <scope>NUCLEOTIDE SEQUENCE [LARGE SCALE GENOMIC DNA]</scope>
    <source>
        <strain evidence="10 13">FDL457</strain>
        <strain evidence="8 11">Kv</strain>
        <strain evidence="9 12">SA</strain>
    </source>
</reference>
<dbReference type="SUPFAM" id="SSF103473">
    <property type="entry name" value="MFS general substrate transporter"/>
    <property type="match status" value="1"/>
</dbReference>
<dbReference type="AlphaFoldDB" id="A0A397AMA8"/>
<feature type="transmembrane region" description="Helical" evidence="7">
    <location>
        <begin position="60"/>
        <end position="81"/>
    </location>
</feature>
<feature type="transmembrane region" description="Helical" evidence="7">
    <location>
        <begin position="337"/>
        <end position="357"/>
    </location>
</feature>
<feature type="transmembrane region" description="Helical" evidence="7">
    <location>
        <begin position="403"/>
        <end position="421"/>
    </location>
</feature>
<evidence type="ECO:0000313" key="9">
    <source>
        <dbReference type="EMBL" id="RHY44239.1"/>
    </source>
</evidence>
<feature type="transmembrane region" description="Helical" evidence="7">
    <location>
        <begin position="364"/>
        <end position="383"/>
    </location>
</feature>
<sequence length="554" mass="61167">MHKTSVGLELFERISRVSVGNEKEADYSGFKSSSGVDNGRGNDEGALREGAAPVYTSPEVLALLAQYVTVGLMYGALPLVPYNVLVSYFHVTGVRYSSARALISLGWSLKVFVGIVSDCYPMFGYRRKSYMVLGWLLCGSCMLVLGFLPHGGPGNPKLSKTDPYNVDAQSRATTIGLLCALATFAYIIADVPADALVVEYAQREPEHVRGRMQSLIYATRTVTSTLSIALMGFGLNSANYGGSFNADIGLNTVFLILTVPCFLNVFVTHVYIQDKCHDGVNFRVYLRQFWDLAQKRAVWTIMLFNFFFNLFGSNITTTAAPYVQSVWANVDNVNNSVMSALGALIFAAILGVMGRWGTTWNWRFWIVLSTLSAVAIDAVVQYLTIYNYLRNQWFYLGVPITEYIPQGVLFIITTFAIVELAEEGNEGIIYGLLTTVTNLPSVFGTMVTNMYCERFQVGEGDIKSDTSQVRNDVATTYVVYYSSAVFACLFVFLYPTQKKMLQEWKQNGTKHPWVGGSVLVGAFSILCVSVTANIMTMFESTKCYHIAGGHGCTP</sequence>
<feature type="transmembrane region" description="Helical" evidence="7">
    <location>
        <begin position="253"/>
        <end position="272"/>
    </location>
</feature>
<accession>A0A397AMA8</accession>
<keyword evidence="3" id="KW-0813">Transport</keyword>
<dbReference type="EMBL" id="QUTF01010962">
    <property type="protein sequence ID" value="RHZ30344.1"/>
    <property type="molecule type" value="Genomic_DNA"/>
</dbReference>
<dbReference type="PANTHER" id="PTHR31585">
    <property type="entry name" value="FOLATE-BIOPTERIN TRANSPORTER 1, CHLOROPLASTIC"/>
    <property type="match status" value="1"/>
</dbReference>
<dbReference type="EMBL" id="QUTC01008326">
    <property type="protein sequence ID" value="RHY44239.1"/>
    <property type="molecule type" value="Genomic_DNA"/>
</dbReference>
<evidence type="ECO:0000256" key="6">
    <source>
        <dbReference type="ARBA" id="ARBA00023136"/>
    </source>
</evidence>
<evidence type="ECO:0000256" key="2">
    <source>
        <dbReference type="ARBA" id="ARBA00007015"/>
    </source>
</evidence>
<feature type="transmembrane region" description="Helical" evidence="7">
    <location>
        <begin position="514"/>
        <end position="535"/>
    </location>
</feature>
<evidence type="ECO:0000313" key="12">
    <source>
        <dbReference type="Proteomes" id="UP000265716"/>
    </source>
</evidence>
<dbReference type="InterPro" id="IPR036259">
    <property type="entry name" value="MFS_trans_sf"/>
</dbReference>
<evidence type="ECO:0008006" key="14">
    <source>
        <dbReference type="Google" id="ProtNLM"/>
    </source>
</evidence>
<keyword evidence="5 7" id="KW-1133">Transmembrane helix</keyword>
<dbReference type="Proteomes" id="UP000265427">
    <property type="component" value="Unassembled WGS sequence"/>
</dbReference>
<feature type="transmembrane region" description="Helical" evidence="7">
    <location>
        <begin position="297"/>
        <end position="317"/>
    </location>
</feature>
<dbReference type="EMBL" id="QUSZ01005641">
    <property type="protein sequence ID" value="RHY08852.1"/>
    <property type="molecule type" value="Genomic_DNA"/>
</dbReference>
<evidence type="ECO:0000313" key="13">
    <source>
        <dbReference type="Proteomes" id="UP000286510"/>
    </source>
</evidence>
<dbReference type="VEuPathDB" id="FungiDB:H257_03189"/>
<comment type="caution">
    <text evidence="8">The sequence shown here is derived from an EMBL/GenBank/DDBJ whole genome shotgun (WGS) entry which is preliminary data.</text>
</comment>
<feature type="transmembrane region" description="Helical" evidence="7">
    <location>
        <begin position="172"/>
        <end position="193"/>
    </location>
</feature>
<dbReference type="InterPro" id="IPR039309">
    <property type="entry name" value="BT1"/>
</dbReference>
<dbReference type="GO" id="GO:0016020">
    <property type="term" value="C:membrane"/>
    <property type="evidence" value="ECO:0007669"/>
    <property type="project" value="UniProtKB-SubCell"/>
</dbReference>
<feature type="transmembrane region" description="Helical" evidence="7">
    <location>
        <begin position="428"/>
        <end position="447"/>
    </location>
</feature>
<evidence type="ECO:0000256" key="3">
    <source>
        <dbReference type="ARBA" id="ARBA00022448"/>
    </source>
</evidence>
<evidence type="ECO:0000256" key="5">
    <source>
        <dbReference type="ARBA" id="ARBA00022989"/>
    </source>
</evidence>
<dbReference type="Proteomes" id="UP000286510">
    <property type="component" value="Unassembled WGS sequence"/>
</dbReference>
<evidence type="ECO:0000313" key="10">
    <source>
        <dbReference type="EMBL" id="RHZ30344.1"/>
    </source>
</evidence>
<comment type="similarity">
    <text evidence="2">Belongs to the major facilitator superfamily. Folate-biopterin transporter (TC 2.A.71) family.</text>
</comment>
<evidence type="ECO:0000313" key="8">
    <source>
        <dbReference type="EMBL" id="RHY08852.1"/>
    </source>
</evidence>
<comment type="subcellular location">
    <subcellularLocation>
        <location evidence="1">Membrane</location>
        <topology evidence="1">Multi-pass membrane protein</topology>
    </subcellularLocation>
</comment>
<protein>
    <recommendedName>
        <fullName evidence="14">Folate-Biopterin Transporter (FBT) Family</fullName>
    </recommendedName>
</protein>
<evidence type="ECO:0000256" key="1">
    <source>
        <dbReference type="ARBA" id="ARBA00004141"/>
    </source>
</evidence>
<gene>
    <name evidence="10" type="ORF">DYB26_007235</name>
    <name evidence="8" type="ORF">DYB36_007372</name>
    <name evidence="9" type="ORF">DYB38_011478</name>
</gene>
<evidence type="ECO:0000313" key="11">
    <source>
        <dbReference type="Proteomes" id="UP000265427"/>
    </source>
</evidence>
<name>A0A397AMA8_APHAT</name>
<evidence type="ECO:0000256" key="4">
    <source>
        <dbReference type="ARBA" id="ARBA00022692"/>
    </source>
</evidence>
<feature type="transmembrane region" description="Helical" evidence="7">
    <location>
        <begin position="214"/>
        <end position="233"/>
    </location>
</feature>
<feature type="transmembrane region" description="Helical" evidence="7">
    <location>
        <begin position="477"/>
        <end position="494"/>
    </location>
</feature>
<organism evidence="8 11">
    <name type="scientific">Aphanomyces astaci</name>
    <name type="common">Crayfish plague agent</name>
    <dbReference type="NCBI Taxonomy" id="112090"/>
    <lineage>
        <taxon>Eukaryota</taxon>
        <taxon>Sar</taxon>
        <taxon>Stramenopiles</taxon>
        <taxon>Oomycota</taxon>
        <taxon>Saprolegniomycetes</taxon>
        <taxon>Saprolegniales</taxon>
        <taxon>Verrucalvaceae</taxon>
        <taxon>Aphanomyces</taxon>
    </lineage>
</organism>
<dbReference type="Proteomes" id="UP000265716">
    <property type="component" value="Unassembled WGS sequence"/>
</dbReference>
<evidence type="ECO:0000256" key="7">
    <source>
        <dbReference type="SAM" id="Phobius"/>
    </source>
</evidence>
<dbReference type="PANTHER" id="PTHR31585:SF5">
    <property type="entry name" value="RNA-BINDING S4 DOMAIN-CONTAINING PROTEIN"/>
    <property type="match status" value="1"/>
</dbReference>
<feature type="transmembrane region" description="Helical" evidence="7">
    <location>
        <begin position="132"/>
        <end position="152"/>
    </location>
</feature>
<keyword evidence="4 7" id="KW-0812">Transmembrane</keyword>
<dbReference type="Pfam" id="PF03092">
    <property type="entry name" value="BT1"/>
    <property type="match status" value="1"/>
</dbReference>
<keyword evidence="6 7" id="KW-0472">Membrane</keyword>
<proteinExistence type="inferred from homology"/>
<dbReference type="Gene3D" id="1.20.1250.20">
    <property type="entry name" value="MFS general substrate transporter like domains"/>
    <property type="match status" value="2"/>
</dbReference>